<dbReference type="EMBL" id="DS547131">
    <property type="protein sequence ID" value="EDR02338.1"/>
    <property type="molecule type" value="Genomic_DNA"/>
</dbReference>
<evidence type="ECO:0000313" key="5">
    <source>
        <dbReference type="Proteomes" id="UP000001194"/>
    </source>
</evidence>
<dbReference type="HOGENOM" id="CLU_288862_0_0_1"/>
<dbReference type="RefSeq" id="XP_001887015.1">
    <property type="nucleotide sequence ID" value="XM_001886980.1"/>
</dbReference>
<evidence type="ECO:0000313" key="4">
    <source>
        <dbReference type="EMBL" id="EDR02338.1"/>
    </source>
</evidence>
<dbReference type="PANTHER" id="PTHR24223">
    <property type="entry name" value="ATP-BINDING CASSETTE SUB-FAMILY C"/>
    <property type="match status" value="1"/>
</dbReference>
<evidence type="ECO:0000256" key="2">
    <source>
        <dbReference type="ARBA" id="ARBA00022840"/>
    </source>
</evidence>
<dbReference type="GO" id="GO:0005524">
    <property type="term" value="F:ATP binding"/>
    <property type="evidence" value="ECO:0007669"/>
    <property type="project" value="UniProtKB-KW"/>
</dbReference>
<dbReference type="GO" id="GO:0042626">
    <property type="term" value="F:ATPase-coupled transmembrane transporter activity"/>
    <property type="evidence" value="ECO:0007669"/>
    <property type="project" value="TreeGrafter"/>
</dbReference>
<evidence type="ECO:0000256" key="1">
    <source>
        <dbReference type="ARBA" id="ARBA00022741"/>
    </source>
</evidence>
<reference evidence="4 5" key="1">
    <citation type="journal article" date="2008" name="Nature">
        <title>The genome of Laccaria bicolor provides insights into mycorrhizal symbiosis.</title>
        <authorList>
            <person name="Martin F."/>
            <person name="Aerts A."/>
            <person name="Ahren D."/>
            <person name="Brun A."/>
            <person name="Danchin E.G.J."/>
            <person name="Duchaussoy F."/>
            <person name="Gibon J."/>
            <person name="Kohler A."/>
            <person name="Lindquist E."/>
            <person name="Pereda V."/>
            <person name="Salamov A."/>
            <person name="Shapiro H.J."/>
            <person name="Wuyts J."/>
            <person name="Blaudez D."/>
            <person name="Buee M."/>
            <person name="Brokstein P."/>
            <person name="Canbaeck B."/>
            <person name="Cohen D."/>
            <person name="Courty P.E."/>
            <person name="Coutinho P.M."/>
            <person name="Delaruelle C."/>
            <person name="Detter J.C."/>
            <person name="Deveau A."/>
            <person name="DiFazio S."/>
            <person name="Duplessis S."/>
            <person name="Fraissinet-Tachet L."/>
            <person name="Lucic E."/>
            <person name="Frey-Klett P."/>
            <person name="Fourrey C."/>
            <person name="Feussner I."/>
            <person name="Gay G."/>
            <person name="Grimwood J."/>
            <person name="Hoegger P.J."/>
            <person name="Jain P."/>
            <person name="Kilaru S."/>
            <person name="Labbe J."/>
            <person name="Lin Y.C."/>
            <person name="Legue V."/>
            <person name="Le Tacon F."/>
            <person name="Marmeisse R."/>
            <person name="Melayah D."/>
            <person name="Montanini B."/>
            <person name="Muratet M."/>
            <person name="Nehls U."/>
            <person name="Niculita-Hirzel H."/>
            <person name="Oudot-Le Secq M.P."/>
            <person name="Peter M."/>
            <person name="Quesneville H."/>
            <person name="Rajashekar B."/>
            <person name="Reich M."/>
            <person name="Rouhier N."/>
            <person name="Schmutz J."/>
            <person name="Yin T."/>
            <person name="Chalot M."/>
            <person name="Henrissat B."/>
            <person name="Kuees U."/>
            <person name="Lucas S."/>
            <person name="Van de Peer Y."/>
            <person name="Podila G.K."/>
            <person name="Polle A."/>
            <person name="Pukkila P.J."/>
            <person name="Richardson P.M."/>
            <person name="Rouze P."/>
            <person name="Sanders I.R."/>
            <person name="Stajich J.E."/>
            <person name="Tunlid A."/>
            <person name="Tuskan G."/>
            <person name="Grigoriev I.V."/>
        </authorList>
    </citation>
    <scope>NUCLEOTIDE SEQUENCE [LARGE SCALE GENOMIC DNA]</scope>
    <source>
        <strain evidence="5">S238N-H82 / ATCC MYA-4686</strain>
    </source>
</reference>
<name>B0DT20_LACBS</name>
<proteinExistence type="predicted"/>
<keyword evidence="3" id="KW-0812">Transmembrane</keyword>
<feature type="transmembrane region" description="Helical" evidence="3">
    <location>
        <begin position="139"/>
        <end position="159"/>
    </location>
</feature>
<gene>
    <name evidence="4" type="ORF">LACBIDRAFT_332530</name>
</gene>
<keyword evidence="5" id="KW-1185">Reference proteome</keyword>
<dbReference type="AlphaFoldDB" id="B0DT20"/>
<dbReference type="InterPro" id="IPR027417">
    <property type="entry name" value="P-loop_NTPase"/>
</dbReference>
<dbReference type="OrthoDB" id="3208378at2759"/>
<dbReference type="GeneID" id="6082640"/>
<dbReference type="GO" id="GO:0016020">
    <property type="term" value="C:membrane"/>
    <property type="evidence" value="ECO:0007669"/>
    <property type="project" value="TreeGrafter"/>
</dbReference>
<dbReference type="InterPro" id="IPR050173">
    <property type="entry name" value="ABC_transporter_C-like"/>
</dbReference>
<dbReference type="KEGG" id="lbc:LACBIDRAFT_332530"/>
<dbReference type="SUPFAM" id="SSF52540">
    <property type="entry name" value="P-loop containing nucleoside triphosphate hydrolases"/>
    <property type="match status" value="1"/>
</dbReference>
<dbReference type="Gene3D" id="3.40.50.300">
    <property type="entry name" value="P-loop containing nucleotide triphosphate hydrolases"/>
    <property type="match status" value="1"/>
</dbReference>
<dbReference type="InParanoid" id="B0DT20"/>
<dbReference type="Proteomes" id="UP000001194">
    <property type="component" value="Unassembled WGS sequence"/>
</dbReference>
<keyword evidence="1" id="KW-0547">Nucleotide-binding</keyword>
<dbReference type="PANTHER" id="PTHR24223:SF415">
    <property type="entry name" value="FI20190P1"/>
    <property type="match status" value="1"/>
</dbReference>
<keyword evidence="3" id="KW-0472">Membrane</keyword>
<feature type="transmembrane region" description="Helical" evidence="3">
    <location>
        <begin position="14"/>
        <end position="35"/>
    </location>
</feature>
<sequence length="1063" mass="117576">MKILEAMILSYKKAVPFIFHFLMTIFVTFVTLYAIDLPGRVYNLNHRRPQFVDLNGLKTEAGIKSYRPLQSDITTALTFAASATRAAAACWAAKLLWRYAFMLMEKGEITIAGFSKVVDGGIMTLLWPRDVANRKNVFLAYLIIFICFGMDYFSSILTGSVTWQLSSIMVEGSVPLTNIPQGIAGTDISTYRNSSVFGSADAIDGGGAIESVTYAANPYVTRRPIIQWGGLLTIRYLPVGSTLDSVRLPYFRVDKFEYITDPDTTLTSQQKLLLNDTSVYNPYNNDRGFAALLPDTSWGPGSSLKLPGAVNVTESRILSMQVLFADLSHPICNASASGLSIPPHVNLYLTLTLNSTYYSCFAFANVTYTAGAAICQDCVVVAPAVVEANLYGANLQPVPDPLTIEALAITPAVASYFYLIKSYTVSFLSASPTDVEVSDIQSYAIEYVSQAYQSAWSYLVVELGDLGPENQTNVVFSIPASHATIFRTRVYIWAGLHLGVLLCGIAFAYWQSHYRHPWFSNPAIIAFQLDTAGIFKEGRVANPKDPWDPTAEYPAGRLQLQDYDNERPGQPRAVTLLQEDADKLETDQFLGDVSENKFTPRINLGTKLDLSHHKFTPYDDPFRRPVMSHTTPLAVPSNLNSPSEIMQKPIDSLTMANIRQGRSVTLVDLGSDAMHEKSTLRRRWTANFPDLIPLPPQRFRSKLMAAIYNKVLKGKDFSGVFNKEKGKDKTTTEDNGKTLCVPVPTLRLELLAGWPLNSIIARRGVRIQKGVLAARDKRMGHWCLRILAWRGPIITDNVHFPAGVNSVVLYPLWTAPLSVIPTWIVQILQTGVALKHVAVHHDEKITDQLRGLSGKTALLMALLGEMTLQQSKIVISKNSGINEDGDMPAVSYVVRSPWVRHQSVDDNIQFGHLFDEERYHAILECYALKPDLVILEDGDAREIGARGVGLLGVLLTVTRSDSCTKNSCVDLRSQIEELFSSRTTFSLLPTTSSGCLTAASIAKVQFRTRGILENITQEKSRLKKEELKEAVAAAGDPEVFDDALGVLNLFSPIFDGIWQDLTD</sequence>
<organism evidence="5">
    <name type="scientific">Laccaria bicolor (strain S238N-H82 / ATCC MYA-4686)</name>
    <name type="common">Bicoloured deceiver</name>
    <name type="synonym">Laccaria laccata var. bicolor</name>
    <dbReference type="NCBI Taxonomy" id="486041"/>
    <lineage>
        <taxon>Eukaryota</taxon>
        <taxon>Fungi</taxon>
        <taxon>Dikarya</taxon>
        <taxon>Basidiomycota</taxon>
        <taxon>Agaricomycotina</taxon>
        <taxon>Agaricomycetes</taxon>
        <taxon>Agaricomycetidae</taxon>
        <taxon>Agaricales</taxon>
        <taxon>Agaricineae</taxon>
        <taxon>Hydnangiaceae</taxon>
        <taxon>Laccaria</taxon>
    </lineage>
</organism>
<evidence type="ECO:0000256" key="3">
    <source>
        <dbReference type="SAM" id="Phobius"/>
    </source>
</evidence>
<dbReference type="STRING" id="486041.B0DT20"/>
<accession>B0DT20</accession>
<protein>
    <submittedName>
        <fullName evidence="4">Multidrug resistance-associated ABC transporter</fullName>
    </submittedName>
</protein>
<keyword evidence="3" id="KW-1133">Transmembrane helix</keyword>
<keyword evidence="2" id="KW-0067">ATP-binding</keyword>